<dbReference type="AlphaFoldDB" id="A0A2Z7BJ11"/>
<name>A0A2Z7BJ11_9LAMI</name>
<dbReference type="EMBL" id="KV006981">
    <property type="protein sequence ID" value="KZV31971.1"/>
    <property type="molecule type" value="Genomic_DNA"/>
</dbReference>
<reference evidence="1 2" key="1">
    <citation type="journal article" date="2015" name="Proc. Natl. Acad. Sci. U.S.A.">
        <title>The resurrection genome of Boea hygrometrica: A blueprint for survival of dehydration.</title>
        <authorList>
            <person name="Xiao L."/>
            <person name="Yang G."/>
            <person name="Zhang L."/>
            <person name="Yang X."/>
            <person name="Zhao S."/>
            <person name="Ji Z."/>
            <person name="Zhou Q."/>
            <person name="Hu M."/>
            <person name="Wang Y."/>
            <person name="Chen M."/>
            <person name="Xu Y."/>
            <person name="Jin H."/>
            <person name="Xiao X."/>
            <person name="Hu G."/>
            <person name="Bao F."/>
            <person name="Hu Y."/>
            <person name="Wan P."/>
            <person name="Li L."/>
            <person name="Deng X."/>
            <person name="Kuang T."/>
            <person name="Xiang C."/>
            <person name="Zhu J.K."/>
            <person name="Oliver M.J."/>
            <person name="He Y."/>
        </authorList>
    </citation>
    <scope>NUCLEOTIDE SEQUENCE [LARGE SCALE GENOMIC DNA]</scope>
    <source>
        <strain evidence="2">cv. XS01</strain>
    </source>
</reference>
<keyword evidence="2" id="KW-1185">Reference proteome</keyword>
<organism evidence="1 2">
    <name type="scientific">Dorcoceras hygrometricum</name>
    <dbReference type="NCBI Taxonomy" id="472368"/>
    <lineage>
        <taxon>Eukaryota</taxon>
        <taxon>Viridiplantae</taxon>
        <taxon>Streptophyta</taxon>
        <taxon>Embryophyta</taxon>
        <taxon>Tracheophyta</taxon>
        <taxon>Spermatophyta</taxon>
        <taxon>Magnoliopsida</taxon>
        <taxon>eudicotyledons</taxon>
        <taxon>Gunneridae</taxon>
        <taxon>Pentapetalae</taxon>
        <taxon>asterids</taxon>
        <taxon>lamiids</taxon>
        <taxon>Lamiales</taxon>
        <taxon>Gesneriaceae</taxon>
        <taxon>Didymocarpoideae</taxon>
        <taxon>Trichosporeae</taxon>
        <taxon>Loxocarpinae</taxon>
        <taxon>Dorcoceras</taxon>
    </lineage>
</organism>
<protein>
    <submittedName>
        <fullName evidence="1">Protein penguin</fullName>
    </submittedName>
</protein>
<sequence length="159" mass="17380">MSCFAYYDLCVVPEKYNAIIGVVTAGFECLPPSCDGLTGPDDHGPMISTGRLAVRDSICKEALYIKSRAQAEKGDGGESVCARADQKTERCTTQSSASRKFADLMAAGVQDGSMPRYELVHWPKVSKKNQVDSTTYGKIASNELTEKYFPACQILYSRD</sequence>
<accession>A0A2Z7BJ11</accession>
<gene>
    <name evidence="1" type="ORF">F511_39735</name>
</gene>
<proteinExistence type="predicted"/>
<dbReference type="Proteomes" id="UP000250235">
    <property type="component" value="Unassembled WGS sequence"/>
</dbReference>
<evidence type="ECO:0000313" key="1">
    <source>
        <dbReference type="EMBL" id="KZV31971.1"/>
    </source>
</evidence>
<evidence type="ECO:0000313" key="2">
    <source>
        <dbReference type="Proteomes" id="UP000250235"/>
    </source>
</evidence>